<keyword evidence="2" id="KW-1185">Reference proteome</keyword>
<dbReference type="Proteomes" id="UP000077275">
    <property type="component" value="Unassembled WGS sequence"/>
</dbReference>
<dbReference type="PATRIC" id="fig|47311.3.peg.916"/>
<accession>A0A166EAF4</accession>
<dbReference type="RefSeq" id="WP_067259254.1">
    <property type="nucleotide sequence ID" value="NZ_LWMW01000092.1"/>
</dbReference>
<comment type="caution">
    <text evidence="1">The sequence shown here is derived from an EMBL/GenBank/DDBJ whole genome shotgun (WGS) entry which is preliminary data.</text>
</comment>
<name>A0A166EAF4_9EURY</name>
<dbReference type="AlphaFoldDB" id="A0A166EAF4"/>
<reference evidence="1 2" key="1">
    <citation type="submission" date="2016-04" db="EMBL/GenBank/DDBJ databases">
        <title>Genome sequence of Methanobrevibacter cuticularis DSM 11139.</title>
        <authorList>
            <person name="Poehlein A."/>
            <person name="Seedorf H."/>
            <person name="Daniel R."/>
        </authorList>
    </citation>
    <scope>NUCLEOTIDE SEQUENCE [LARGE SCALE GENOMIC DNA]</scope>
    <source>
        <strain evidence="1 2">DSM 11139</strain>
    </source>
</reference>
<sequence>MAKKILYYGTPKRLEGYEKEKLIETIKNEISKIPKLKKSITKIRYYRNWVYIYHESNIFEGKDELLYRIAVYDDDYKDCSLQYPHKSKVIIIKDGTLKECVKKIAEDWKL</sequence>
<evidence type="ECO:0000313" key="2">
    <source>
        <dbReference type="Proteomes" id="UP000077275"/>
    </source>
</evidence>
<dbReference type="EMBL" id="LWMW01000092">
    <property type="protein sequence ID" value="KZX16445.1"/>
    <property type="molecule type" value="Genomic_DNA"/>
</dbReference>
<proteinExistence type="predicted"/>
<evidence type="ECO:0000313" key="1">
    <source>
        <dbReference type="EMBL" id="KZX16445.1"/>
    </source>
</evidence>
<protein>
    <submittedName>
        <fullName evidence="1">Uncharacterized protein</fullName>
    </submittedName>
</protein>
<organism evidence="1 2">
    <name type="scientific">Methanobrevibacter cuticularis</name>
    <dbReference type="NCBI Taxonomy" id="47311"/>
    <lineage>
        <taxon>Archaea</taxon>
        <taxon>Methanobacteriati</taxon>
        <taxon>Methanobacteriota</taxon>
        <taxon>Methanomada group</taxon>
        <taxon>Methanobacteria</taxon>
        <taxon>Methanobacteriales</taxon>
        <taxon>Methanobacteriaceae</taxon>
        <taxon>Methanobrevibacter</taxon>
    </lineage>
</organism>
<gene>
    <name evidence="1" type="ORF">MBCUT_08310</name>
</gene>